<comment type="caution">
    <text evidence="1">The sequence shown here is derived from an EMBL/GenBank/DDBJ whole genome shotgun (WGS) entry which is preliminary data.</text>
</comment>
<proteinExistence type="predicted"/>
<dbReference type="SUPFAM" id="SSF47473">
    <property type="entry name" value="EF-hand"/>
    <property type="match status" value="1"/>
</dbReference>
<accession>A0A3L6DML3</accession>
<accession>A0A3L6F0U4</accession>
<dbReference type="EMBL" id="NCVQ01000005">
    <property type="protein sequence ID" value="PWZ26498.1"/>
    <property type="molecule type" value="Genomic_DNA"/>
</dbReference>
<gene>
    <name evidence="1" type="primary">CML15_1</name>
    <name evidence="2" type="synonym">CML15_3</name>
    <name evidence="2" type="ORF">Zm00014a_017431</name>
    <name evidence="1" type="ORF">Zm00014a_031133</name>
</gene>
<evidence type="ECO:0000313" key="3">
    <source>
        <dbReference type="Proteomes" id="UP000251960"/>
    </source>
</evidence>
<protein>
    <submittedName>
        <fullName evidence="1">Putative calcium-binding protein CML15</fullName>
    </submittedName>
</protein>
<evidence type="ECO:0000313" key="1">
    <source>
        <dbReference type="EMBL" id="PWZ09910.1"/>
    </source>
</evidence>
<dbReference type="Proteomes" id="UP000251960">
    <property type="component" value="Chromosome 8"/>
</dbReference>
<sequence length="183" mass="19538">MGHAVTDDKVSCMMEEVDADGEGCINLPVFAALMESASAAAAVEDDVDHAFMVFYTDDNDLITLAELACVLRSLGGACHRRPHLTPSTTPLGTEPCNFVMPAISWVLASNMGSANDAKHADLYTMLNKQSSRGQNGSGVTAELYSGRLLSSHDFMANVQTGSGKPMTFYFPITGIVMQPARMP</sequence>
<name>A0A3L6F0U4_MAIZE</name>
<dbReference type="InterPro" id="IPR011992">
    <property type="entry name" value="EF-hand-dom_pair"/>
</dbReference>
<evidence type="ECO:0000313" key="2">
    <source>
        <dbReference type="EMBL" id="PWZ26498.1"/>
    </source>
</evidence>
<dbReference type="AlphaFoldDB" id="A0A3L6F0U4"/>
<dbReference type="EMBL" id="NCVQ01000009">
    <property type="protein sequence ID" value="PWZ09910.1"/>
    <property type="molecule type" value="Genomic_DNA"/>
</dbReference>
<dbReference type="Gene3D" id="1.10.238.10">
    <property type="entry name" value="EF-hand"/>
    <property type="match status" value="1"/>
</dbReference>
<dbReference type="Proteomes" id="UP000251960">
    <property type="component" value="Chromosome 4"/>
</dbReference>
<organism evidence="1">
    <name type="scientific">Zea mays</name>
    <name type="common">Maize</name>
    <dbReference type="NCBI Taxonomy" id="4577"/>
    <lineage>
        <taxon>Eukaryota</taxon>
        <taxon>Viridiplantae</taxon>
        <taxon>Streptophyta</taxon>
        <taxon>Embryophyta</taxon>
        <taxon>Tracheophyta</taxon>
        <taxon>Spermatophyta</taxon>
        <taxon>Magnoliopsida</taxon>
        <taxon>Liliopsida</taxon>
        <taxon>Poales</taxon>
        <taxon>Poaceae</taxon>
        <taxon>PACMAD clade</taxon>
        <taxon>Panicoideae</taxon>
        <taxon>Andropogonodae</taxon>
        <taxon>Andropogoneae</taxon>
        <taxon>Tripsacinae</taxon>
        <taxon>Zea</taxon>
    </lineage>
</organism>
<reference evidence="1 3" key="1">
    <citation type="journal article" date="2018" name="Nat. Genet.">
        <title>Extensive intraspecific gene order and gene structural variations between Mo17 and other maize genomes.</title>
        <authorList>
            <person name="Sun S."/>
            <person name="Zhou Y."/>
            <person name="Chen J."/>
            <person name="Shi J."/>
            <person name="Zhao H."/>
            <person name="Zhao H."/>
            <person name="Song W."/>
            <person name="Zhang M."/>
            <person name="Cui Y."/>
            <person name="Dong X."/>
            <person name="Liu H."/>
            <person name="Ma X."/>
            <person name="Jiao Y."/>
            <person name="Wang B."/>
            <person name="Wei X."/>
            <person name="Stein J.C."/>
            <person name="Glaubitz J.C."/>
            <person name="Lu F."/>
            <person name="Yu G."/>
            <person name="Liang C."/>
            <person name="Fengler K."/>
            <person name="Li B."/>
            <person name="Rafalski A."/>
            <person name="Schnable P.S."/>
            <person name="Ware D.H."/>
            <person name="Buckler E.S."/>
            <person name="Lai J."/>
        </authorList>
    </citation>
    <scope>NUCLEOTIDE SEQUENCE [LARGE SCALE GENOMIC DNA]</scope>
    <source>
        <strain evidence="3">cv. Missouri 17</strain>
        <tissue evidence="1">Seedling</tissue>
    </source>
</reference>